<dbReference type="SUPFAM" id="SSF103473">
    <property type="entry name" value="MFS general substrate transporter"/>
    <property type="match status" value="1"/>
</dbReference>
<protein>
    <submittedName>
        <fullName evidence="6">Nitrate/nitrite transporter NarK</fullName>
    </submittedName>
</protein>
<proteinExistence type="predicted"/>
<dbReference type="PANTHER" id="PTHR11360:SF284">
    <property type="entry name" value="EG:103B4.3 PROTEIN-RELATED"/>
    <property type="match status" value="1"/>
</dbReference>
<evidence type="ECO:0000313" key="6">
    <source>
        <dbReference type="EMBL" id="SFQ63659.1"/>
    </source>
</evidence>
<keyword evidence="3 4" id="KW-0472">Membrane</keyword>
<feature type="transmembrane region" description="Helical" evidence="4">
    <location>
        <begin position="257"/>
        <end position="276"/>
    </location>
</feature>
<feature type="transmembrane region" description="Helical" evidence="4">
    <location>
        <begin position="219"/>
        <end position="245"/>
    </location>
</feature>
<feature type="transmembrane region" description="Helical" evidence="4">
    <location>
        <begin position="346"/>
        <end position="369"/>
    </location>
</feature>
<sequence length="416" mass="43925">MPDQRQAWCVVAGMAMTLGILLGSTLSSFGVFTMPLMQAFAASNEQVANIPSFFMLSMTLAMPVGGWLLDRLGPRLVMATGATLASAGYFLAALSQDIGSLAMWVAISGVGIGISTYVPAIAVVLRWVALPRQGLAVGLVLSGGSLGAICFPPFLTWVMEQHQWHGAMKLISAMMLLIVVPVLLWLARLPQQTAIGEQGMRAVELAGAPLAAALRLPGFWFWVGMQILLTFSVLGIFINVVPYLIHTGYTPAQAAGVFSVTSICALIGHFVFGFLSTRWDARGILLVVNIAGVIGILALLSVSAGWVGYVAITVFALGWGATFNLVNQFSPMLMARMVGERHFGALLGIGSLIAGVGSAFSPWLVGYLLDVTQSYAPALLLCAACTVLALPLIGLLPGRTDTVKVTDMHCGRGERG</sequence>
<evidence type="ECO:0000256" key="4">
    <source>
        <dbReference type="SAM" id="Phobius"/>
    </source>
</evidence>
<keyword evidence="1 4" id="KW-0812">Transmembrane</keyword>
<dbReference type="InterPro" id="IPR036259">
    <property type="entry name" value="MFS_trans_sf"/>
</dbReference>
<gene>
    <name evidence="6" type="ORF">SAMN05216578_101572</name>
</gene>
<evidence type="ECO:0000259" key="5">
    <source>
        <dbReference type="PROSITE" id="PS50850"/>
    </source>
</evidence>
<feature type="transmembrane region" description="Helical" evidence="4">
    <location>
        <begin position="7"/>
        <end position="30"/>
    </location>
</feature>
<accession>A0A1I6A4L3</accession>
<feature type="domain" description="Major facilitator superfamily (MFS) profile" evidence="5">
    <location>
        <begin position="11"/>
        <end position="401"/>
    </location>
</feature>
<feature type="transmembrane region" description="Helical" evidence="4">
    <location>
        <begin position="283"/>
        <end position="300"/>
    </location>
</feature>
<feature type="transmembrane region" description="Helical" evidence="4">
    <location>
        <begin position="306"/>
        <end position="326"/>
    </location>
</feature>
<dbReference type="STRING" id="1002526.SAMN05216578_101572"/>
<dbReference type="PROSITE" id="PS50850">
    <property type="entry name" value="MFS"/>
    <property type="match status" value="1"/>
</dbReference>
<feature type="transmembrane region" description="Helical" evidence="4">
    <location>
        <begin position="101"/>
        <end position="128"/>
    </location>
</feature>
<dbReference type="OrthoDB" id="9793415at2"/>
<feature type="transmembrane region" description="Helical" evidence="4">
    <location>
        <begin position="167"/>
        <end position="187"/>
    </location>
</feature>
<evidence type="ECO:0000256" key="2">
    <source>
        <dbReference type="ARBA" id="ARBA00022989"/>
    </source>
</evidence>
<evidence type="ECO:0000313" key="7">
    <source>
        <dbReference type="Proteomes" id="UP000242815"/>
    </source>
</evidence>
<dbReference type="RefSeq" id="WP_090536741.1">
    <property type="nucleotide sequence ID" value="NZ_FOYD01000001.1"/>
</dbReference>
<keyword evidence="2 4" id="KW-1133">Transmembrane helix</keyword>
<reference evidence="6 7" key="1">
    <citation type="submission" date="2016-10" db="EMBL/GenBank/DDBJ databases">
        <authorList>
            <person name="de Groot N.N."/>
        </authorList>
    </citation>
    <scope>NUCLEOTIDE SEQUENCE [LARGE SCALE GENOMIC DNA]</scope>
    <source>
        <strain evidence="6 7">JCM 18415</strain>
    </source>
</reference>
<name>A0A1I6A4L3_9GAMM</name>
<dbReference type="PANTHER" id="PTHR11360">
    <property type="entry name" value="MONOCARBOXYLATE TRANSPORTER"/>
    <property type="match status" value="1"/>
</dbReference>
<dbReference type="GO" id="GO:0022857">
    <property type="term" value="F:transmembrane transporter activity"/>
    <property type="evidence" value="ECO:0007669"/>
    <property type="project" value="InterPro"/>
</dbReference>
<evidence type="ECO:0000256" key="3">
    <source>
        <dbReference type="ARBA" id="ARBA00023136"/>
    </source>
</evidence>
<dbReference type="InterPro" id="IPR011701">
    <property type="entry name" value="MFS"/>
</dbReference>
<evidence type="ECO:0000256" key="1">
    <source>
        <dbReference type="ARBA" id="ARBA00022692"/>
    </source>
</evidence>
<feature type="transmembrane region" description="Helical" evidence="4">
    <location>
        <begin position="76"/>
        <end position="95"/>
    </location>
</feature>
<dbReference type="EMBL" id="FOYD01000001">
    <property type="protein sequence ID" value="SFQ63659.1"/>
    <property type="molecule type" value="Genomic_DNA"/>
</dbReference>
<dbReference type="Gene3D" id="1.20.1250.20">
    <property type="entry name" value="MFS general substrate transporter like domains"/>
    <property type="match status" value="2"/>
</dbReference>
<dbReference type="InterPro" id="IPR020846">
    <property type="entry name" value="MFS_dom"/>
</dbReference>
<feature type="transmembrane region" description="Helical" evidence="4">
    <location>
        <begin position="135"/>
        <end position="155"/>
    </location>
</feature>
<feature type="transmembrane region" description="Helical" evidence="4">
    <location>
        <begin position="375"/>
        <end position="396"/>
    </location>
</feature>
<dbReference type="AlphaFoldDB" id="A0A1I6A4L3"/>
<feature type="transmembrane region" description="Helical" evidence="4">
    <location>
        <begin position="50"/>
        <end position="69"/>
    </location>
</feature>
<dbReference type="Proteomes" id="UP000242815">
    <property type="component" value="Unassembled WGS sequence"/>
</dbReference>
<organism evidence="6 7">
    <name type="scientific">Halopseudomonas formosensis</name>
    <dbReference type="NCBI Taxonomy" id="1002526"/>
    <lineage>
        <taxon>Bacteria</taxon>
        <taxon>Pseudomonadati</taxon>
        <taxon>Pseudomonadota</taxon>
        <taxon>Gammaproteobacteria</taxon>
        <taxon>Pseudomonadales</taxon>
        <taxon>Pseudomonadaceae</taxon>
        <taxon>Halopseudomonas</taxon>
    </lineage>
</organism>
<dbReference type="Pfam" id="PF07690">
    <property type="entry name" value="MFS_1"/>
    <property type="match status" value="1"/>
</dbReference>
<dbReference type="InterPro" id="IPR050327">
    <property type="entry name" value="Proton-linked_MCT"/>
</dbReference>